<name>A0A835UTF9_VANPL</name>
<dbReference type="InterPro" id="IPR040497">
    <property type="entry name" value="Glyco_transf_24"/>
</dbReference>
<dbReference type="InterPro" id="IPR040694">
    <property type="entry name" value="UGGT_TRXL_2"/>
</dbReference>
<keyword evidence="5" id="KW-0808">Transferase</keyword>
<evidence type="ECO:0000256" key="6">
    <source>
        <dbReference type="ARBA" id="ARBA00022729"/>
    </source>
</evidence>
<feature type="domain" description="UGGT thioredoxin-like" evidence="11">
    <location>
        <begin position="48"/>
        <end position="261"/>
    </location>
</feature>
<keyword evidence="7" id="KW-0256">Endoplasmic reticulum</keyword>
<evidence type="ECO:0000313" key="17">
    <source>
        <dbReference type="Proteomes" id="UP000636800"/>
    </source>
</evidence>
<dbReference type="Pfam" id="PF18402">
    <property type="entry name" value="Thioredoxin_14"/>
    <property type="match status" value="1"/>
</dbReference>
<dbReference type="InterPro" id="IPR040693">
    <property type="entry name" value="UGGT_TRXL_1"/>
</dbReference>
<evidence type="ECO:0000256" key="8">
    <source>
        <dbReference type="ARBA" id="ARBA00023180"/>
    </source>
</evidence>
<dbReference type="InterPro" id="IPR040525">
    <property type="entry name" value="UGGT_TRXL_4"/>
</dbReference>
<keyword evidence="8" id="KW-0325">Glycoprotein</keyword>
<comment type="cofactor">
    <cofactor evidence="1">
        <name>Ca(2+)</name>
        <dbReference type="ChEBI" id="CHEBI:29108"/>
    </cofactor>
</comment>
<organism evidence="16 17">
    <name type="scientific">Vanilla planifolia</name>
    <name type="common">Vanilla</name>
    <dbReference type="NCBI Taxonomy" id="51239"/>
    <lineage>
        <taxon>Eukaryota</taxon>
        <taxon>Viridiplantae</taxon>
        <taxon>Streptophyta</taxon>
        <taxon>Embryophyta</taxon>
        <taxon>Tracheophyta</taxon>
        <taxon>Spermatophyta</taxon>
        <taxon>Magnoliopsida</taxon>
        <taxon>Liliopsida</taxon>
        <taxon>Asparagales</taxon>
        <taxon>Orchidaceae</taxon>
        <taxon>Vanilloideae</taxon>
        <taxon>Vanilleae</taxon>
        <taxon>Vanilla</taxon>
    </lineage>
</organism>
<evidence type="ECO:0000256" key="9">
    <source>
        <dbReference type="SAM" id="MobiDB-lite"/>
    </source>
</evidence>
<evidence type="ECO:0000256" key="10">
    <source>
        <dbReference type="SAM" id="SignalP"/>
    </source>
</evidence>
<comment type="pathway">
    <text evidence="3">Protein modification; protein glycosylation.</text>
</comment>
<evidence type="ECO:0000259" key="12">
    <source>
        <dbReference type="Pfam" id="PF18401"/>
    </source>
</evidence>
<dbReference type="FunFam" id="3.90.550.10:FF:000054">
    <property type="entry name" value="UDP-glucose:glycoprotein glucosyltransferase 1"/>
    <property type="match status" value="1"/>
</dbReference>
<comment type="similarity">
    <text evidence="4">Belongs to the glycosyltransferase 8 family.</text>
</comment>
<evidence type="ECO:0000313" key="16">
    <source>
        <dbReference type="EMBL" id="KAG0473347.1"/>
    </source>
</evidence>
<comment type="caution">
    <text evidence="16">The sequence shown here is derived from an EMBL/GenBank/DDBJ whole genome shotgun (WGS) entry which is preliminary data.</text>
</comment>
<dbReference type="Proteomes" id="UP000636800">
    <property type="component" value="Chromosome 7"/>
</dbReference>
<dbReference type="CDD" id="cd06432">
    <property type="entry name" value="GT8_HUGT1_C_like"/>
    <property type="match status" value="1"/>
</dbReference>
<gene>
    <name evidence="16" type="ORF">HPP92_015204</name>
</gene>
<dbReference type="Pfam" id="PF18404">
    <property type="entry name" value="Glyco_transf_24"/>
    <property type="match status" value="1"/>
</dbReference>
<evidence type="ECO:0008006" key="18">
    <source>
        <dbReference type="Google" id="ProtNLM"/>
    </source>
</evidence>
<dbReference type="Pfam" id="PF18401">
    <property type="entry name" value="Thioredoxin_13"/>
    <property type="match status" value="1"/>
</dbReference>
<dbReference type="PANTHER" id="PTHR11226:SF0">
    <property type="entry name" value="UDP-GLUCOSE:GLYCOPROTEIN GLUCOSYLTRANSFERASE"/>
    <property type="match status" value="1"/>
</dbReference>
<keyword evidence="6 10" id="KW-0732">Signal</keyword>
<feature type="signal peptide" evidence="10">
    <location>
        <begin position="1"/>
        <end position="27"/>
    </location>
</feature>
<dbReference type="OrthoDB" id="10252227at2759"/>
<comment type="subcellular location">
    <subcellularLocation>
        <location evidence="2">Endoplasmic reticulum lumen</location>
    </subcellularLocation>
</comment>
<dbReference type="Pfam" id="PF06427">
    <property type="entry name" value="UDP-g_GGTase"/>
    <property type="match status" value="1"/>
</dbReference>
<reference evidence="16 17" key="1">
    <citation type="journal article" date="2020" name="Nat. Food">
        <title>A phased Vanilla planifolia genome enables genetic improvement of flavour and production.</title>
        <authorList>
            <person name="Hasing T."/>
            <person name="Tang H."/>
            <person name="Brym M."/>
            <person name="Khazi F."/>
            <person name="Huang T."/>
            <person name="Chambers A.H."/>
        </authorList>
    </citation>
    <scope>NUCLEOTIDE SEQUENCE [LARGE SCALE GENOMIC DNA]</scope>
    <source>
        <tissue evidence="16">Leaf</tissue>
    </source>
</reference>
<dbReference type="Gene3D" id="3.90.550.10">
    <property type="entry name" value="Spore Coat Polysaccharide Biosynthesis Protein SpsA, Chain A"/>
    <property type="match status" value="1"/>
</dbReference>
<dbReference type="GO" id="GO:0036503">
    <property type="term" value="P:ERAD pathway"/>
    <property type="evidence" value="ECO:0007669"/>
    <property type="project" value="TreeGrafter"/>
</dbReference>
<dbReference type="Pfam" id="PF18400">
    <property type="entry name" value="Thioredoxin_12"/>
    <property type="match status" value="1"/>
</dbReference>
<evidence type="ECO:0000256" key="5">
    <source>
        <dbReference type="ARBA" id="ARBA00022679"/>
    </source>
</evidence>
<dbReference type="GO" id="GO:0018279">
    <property type="term" value="P:protein N-linked glycosylation via asparagine"/>
    <property type="evidence" value="ECO:0007669"/>
    <property type="project" value="TreeGrafter"/>
</dbReference>
<protein>
    <recommendedName>
        <fullName evidence="18">UDP-glucose:glycoprotein glucosyltransferase</fullName>
    </recommendedName>
</protein>
<feature type="chain" id="PRO_5032811353" description="UDP-glucose:glycoprotein glucosyltransferase" evidence="10">
    <location>
        <begin position="28"/>
        <end position="1625"/>
    </location>
</feature>
<feature type="domain" description="Glucosyltransferase 24 catalytic" evidence="15">
    <location>
        <begin position="1328"/>
        <end position="1594"/>
    </location>
</feature>
<sequence>MDRGCRSRVTTLCLISLLVLVFSGCSCHGENSRPKNVQVSLRSNWQGTSLLLEAGELLSKEWKDLFWEFTELWIQPDKASNCSTARCCVEKIVADGRLLLSSHLGSIFEFSLTLRSASPRLALYRQLAEDSLSSFPIDDEANSLTALSLKDGPKADHSYISTNPLKSARRCCWIDTGSSLLFNVPELLLWLDESTTLAADSQEKHELFDFDHIYLGSSTSNRVAILYGAIGTKCFQEFHVILAEASLKGKIKYVARPVLPLWCQSAASFCAGIGALDAINLGGYGVELALKNMEYKAMDDSTIKKGVTLEDPRTEDLSQEVRGFIFSRILERKPELTGEIMAFRDYLLSSAISDTLEVWELRDLGHQTAQRIVHSLDPLQSMVEINQNFPSIVSSLSRMKLNESVKEEIIANQRMVPPGKSLMALNGALINIEEVDVFQLIDMVHEELSMADQFSKIKVPQKTIQKLLSVPPPSESNLFRIDFRSTHVHYLNNLEEDAMYKRWRSNINEILMPVFPGQFRYIRKNLFHAVYVFDPATTCGAETVDMILAMYQNSVPMRFGVILYSSKFVKHIENQVVLLRDAEDDFKNGDDVSSLIIKIFLYIKESYDNQLAFKFLNNVNKVKDAADLIAEDTVEVHMVEEAFVETVLSRAKSPPHETLLELEKESNFKEKVEGSSHFVYKLGLYKLHCCLLLNGLVHESSEDSSINAMNEELSRIQEQVYYGQITSNTDVLDKFLSESAYHRYNPQVVGKKEYKNKFVTLFNSYLAEESIFRNISYFHSPGSIDDLKPVSHIIAANVMTLKGIELLREGLHYLIDGSDKARVGIVIYADGVVSSPALLLPEIFDWTASMYSGKPKVLHFLDQVCYFYGSQFMDAHLSDAISLHSFVEKVCELALENDLPFDDVRSALLNFSADLKLQQMDKVLNCLRGQLGIDFGSNAVITNGRVLVSKDAKSFSRADFELLESVEYQLRIKHIYDIIAEVEWLNVDPDELTSKFYSDVIMLISSAMSNHERSSDRAHFEILNAQHSAIILNSGNSNIHIDAVIDPLSASGQKLSPLLLILWKHIQPSMRVILNPVSSLVDLPLKNYYRFVIPSMDDYSPLDNSVGGPKAYFTNMPLTKTLTMNLDVPEPWLVEPVIAIHDLDNILLENLGDTRTLQAVFELEALLLTGHCSEKDHDPPRGLQLILRTKQLAHLVDTLVMANLGYWQMKVSPGAWYLQLASGRSADLYEMMENSEEKHTSLLKQILINDLRGKLVHLEVRKKRGKELEELLGGFDDSNLKDKKEDHTGWNANLLKWASGFITGNGISKKRNETSMGNMKIRRRGETVNIFSVASGHLYERFLKIMILSVLKNTQRPLKFWFIKNYLSPQFKVIIPRMAQEYGFEYELITYKWPTWLHKQKEKQRIIWAYKILFLDVIFPLSLKKVIFVDADQVVRTDMGVLYDMDLKGRPLAYTPFCDNNKDMDGYRFWRQGFWKDHLRGKPYHISALYVVDLVKFRQMAAGDTLRVYYETLSKDPNSLSNLDQDLPNYAQHTVPIFSLPQEWLWCESWCGNSTKSKAKTIDLCNNPMTKEPKLQGAKRIIPEWVELDLEARRLTARVLGEEEPEAVSPNSIDKTDDLESMAEL</sequence>
<evidence type="ECO:0000259" key="15">
    <source>
        <dbReference type="Pfam" id="PF18404"/>
    </source>
</evidence>
<feature type="region of interest" description="Disordered" evidence="9">
    <location>
        <begin position="1601"/>
        <end position="1625"/>
    </location>
</feature>
<dbReference type="GO" id="GO:0003980">
    <property type="term" value="F:UDP-glucose:glycoprotein glucosyltransferase activity"/>
    <property type="evidence" value="ECO:0007669"/>
    <property type="project" value="InterPro"/>
</dbReference>
<evidence type="ECO:0000259" key="13">
    <source>
        <dbReference type="Pfam" id="PF18402"/>
    </source>
</evidence>
<dbReference type="PROSITE" id="PS51257">
    <property type="entry name" value="PROKAR_LIPOPROTEIN"/>
    <property type="match status" value="1"/>
</dbReference>
<feature type="domain" description="UGGT thioredoxin-like" evidence="12">
    <location>
        <begin position="354"/>
        <end position="470"/>
    </location>
</feature>
<feature type="domain" description="UGGT thioredoxin-like" evidence="13">
    <location>
        <begin position="481"/>
        <end position="748"/>
    </location>
</feature>
<evidence type="ECO:0000256" key="7">
    <source>
        <dbReference type="ARBA" id="ARBA00022824"/>
    </source>
</evidence>
<evidence type="ECO:0000256" key="3">
    <source>
        <dbReference type="ARBA" id="ARBA00004922"/>
    </source>
</evidence>
<accession>A0A835UTF9</accession>
<dbReference type="GO" id="GO:0051082">
    <property type="term" value="F:unfolded protein binding"/>
    <property type="evidence" value="ECO:0007669"/>
    <property type="project" value="TreeGrafter"/>
</dbReference>
<dbReference type="InterPro" id="IPR040692">
    <property type="entry name" value="UGGT_TRXL_3"/>
</dbReference>
<dbReference type="SUPFAM" id="SSF53448">
    <property type="entry name" value="Nucleotide-diphospho-sugar transferases"/>
    <property type="match status" value="1"/>
</dbReference>
<evidence type="ECO:0000256" key="4">
    <source>
        <dbReference type="ARBA" id="ARBA00006351"/>
    </source>
</evidence>
<dbReference type="GO" id="GO:0005788">
    <property type="term" value="C:endoplasmic reticulum lumen"/>
    <property type="evidence" value="ECO:0007669"/>
    <property type="project" value="UniProtKB-SubCell"/>
</dbReference>
<dbReference type="InterPro" id="IPR029044">
    <property type="entry name" value="Nucleotide-diphossugar_trans"/>
</dbReference>
<feature type="domain" description="UDP-glucose:glycoprotein glucosyltransferase thioredoxin-like" evidence="14">
    <location>
        <begin position="767"/>
        <end position="1009"/>
    </location>
</feature>
<dbReference type="UniPathway" id="UPA00378"/>
<dbReference type="InterPro" id="IPR009448">
    <property type="entry name" value="UDP-g_GGtrans"/>
</dbReference>
<proteinExistence type="inferred from homology"/>
<evidence type="ECO:0000256" key="2">
    <source>
        <dbReference type="ARBA" id="ARBA00004319"/>
    </source>
</evidence>
<dbReference type="PANTHER" id="PTHR11226">
    <property type="entry name" value="UDP-GLUCOSE GLYCOPROTEIN:GLUCOSYLTRANSFERASE"/>
    <property type="match status" value="1"/>
</dbReference>
<dbReference type="EMBL" id="JADCNL010000007">
    <property type="protein sequence ID" value="KAG0473347.1"/>
    <property type="molecule type" value="Genomic_DNA"/>
</dbReference>
<evidence type="ECO:0000256" key="1">
    <source>
        <dbReference type="ARBA" id="ARBA00001913"/>
    </source>
</evidence>
<keyword evidence="17" id="KW-1185">Reference proteome</keyword>
<dbReference type="Pfam" id="PF18403">
    <property type="entry name" value="Thioredoxin_15"/>
    <property type="match status" value="1"/>
</dbReference>
<evidence type="ECO:0000259" key="11">
    <source>
        <dbReference type="Pfam" id="PF18400"/>
    </source>
</evidence>
<evidence type="ECO:0000259" key="14">
    <source>
        <dbReference type="Pfam" id="PF18403"/>
    </source>
</evidence>